<comment type="caution">
    <text evidence="7">The sequence shown here is derived from an EMBL/GenBank/DDBJ whole genome shotgun (WGS) entry which is preliminary data.</text>
</comment>
<dbReference type="RefSeq" id="WP_135395314.1">
    <property type="nucleotide sequence ID" value="NZ_SRMB01000002.1"/>
</dbReference>
<accession>A0A4Z0QBI2</accession>
<evidence type="ECO:0000259" key="6">
    <source>
        <dbReference type="Pfam" id="PF19576"/>
    </source>
</evidence>
<dbReference type="Proteomes" id="UP000298471">
    <property type="component" value="Unassembled WGS sequence"/>
</dbReference>
<evidence type="ECO:0000256" key="1">
    <source>
        <dbReference type="ARBA" id="ARBA00005189"/>
    </source>
</evidence>
<comment type="pathway">
    <text evidence="1">Lipid metabolism.</text>
</comment>
<gene>
    <name evidence="7" type="ORF">E5K02_13500</name>
</gene>
<dbReference type="PANTHER" id="PTHR37323:SF1">
    <property type="entry name" value="L-ORNITHINE N(ALPHA)-ACYLTRANSFERASE"/>
    <property type="match status" value="1"/>
</dbReference>
<evidence type="ECO:0000256" key="2">
    <source>
        <dbReference type="ARBA" id="ARBA00022516"/>
    </source>
</evidence>
<dbReference type="InterPro" id="IPR045746">
    <property type="entry name" value="ACT14924-like_Acyltransf_dom"/>
</dbReference>
<evidence type="ECO:0000256" key="3">
    <source>
        <dbReference type="ARBA" id="ARBA00022679"/>
    </source>
</evidence>
<keyword evidence="5" id="KW-0012">Acyltransferase</keyword>
<dbReference type="EMBL" id="SRMB01000002">
    <property type="protein sequence ID" value="TGE27390.1"/>
    <property type="molecule type" value="Genomic_DNA"/>
</dbReference>
<keyword evidence="4" id="KW-0443">Lipid metabolism</keyword>
<dbReference type="Pfam" id="PF13444">
    <property type="entry name" value="Acetyltransf_5"/>
    <property type="match status" value="1"/>
</dbReference>
<evidence type="ECO:0000313" key="8">
    <source>
        <dbReference type="Proteomes" id="UP000298471"/>
    </source>
</evidence>
<dbReference type="Pfam" id="PF19576">
    <property type="entry name" value="Acyltransf_2"/>
    <property type="match status" value="1"/>
</dbReference>
<dbReference type="AlphaFoldDB" id="A0A4Z0QBI2"/>
<proteinExistence type="predicted"/>
<organism evidence="7 8">
    <name type="scientific">Hymenobacter metallicola</name>
    <dbReference type="NCBI Taxonomy" id="2563114"/>
    <lineage>
        <taxon>Bacteria</taxon>
        <taxon>Pseudomonadati</taxon>
        <taxon>Bacteroidota</taxon>
        <taxon>Cytophagia</taxon>
        <taxon>Cytophagales</taxon>
        <taxon>Hymenobacteraceae</taxon>
        <taxon>Hymenobacter</taxon>
    </lineage>
</organism>
<dbReference type="GO" id="GO:0016746">
    <property type="term" value="F:acyltransferase activity"/>
    <property type="evidence" value="ECO:0007669"/>
    <property type="project" value="UniProtKB-KW"/>
</dbReference>
<dbReference type="PANTHER" id="PTHR37323">
    <property type="entry name" value="GCN5-RELATED N-ACETYLTRANSFERASE"/>
    <property type="match status" value="1"/>
</dbReference>
<reference evidence="7 8" key="1">
    <citation type="submission" date="2019-04" db="EMBL/GenBank/DDBJ databases">
        <authorList>
            <person name="Feng G."/>
            <person name="Zhang J."/>
            <person name="Zhu H."/>
        </authorList>
    </citation>
    <scope>NUCLEOTIDE SEQUENCE [LARGE SCALE GENOMIC DNA]</scope>
    <source>
        <strain evidence="7 8">9PBR-1</strain>
    </source>
</reference>
<evidence type="ECO:0000313" key="7">
    <source>
        <dbReference type="EMBL" id="TGE27390.1"/>
    </source>
</evidence>
<evidence type="ECO:0000256" key="5">
    <source>
        <dbReference type="ARBA" id="ARBA00023315"/>
    </source>
</evidence>
<dbReference type="InterPro" id="IPR016181">
    <property type="entry name" value="Acyl_CoA_acyltransferase"/>
</dbReference>
<evidence type="ECO:0000256" key="4">
    <source>
        <dbReference type="ARBA" id="ARBA00023098"/>
    </source>
</evidence>
<protein>
    <submittedName>
        <fullName evidence="7">GNAT family N-acetyltransferase</fullName>
    </submittedName>
</protein>
<sequence>MDFLSSSQFPYPSFFGRRSQELLQPLLHQLARVRELRHLYEQNAHLQGREFIGSLLRSLSIRVEYEPAELRQLTAMGSFMAMGNHPCGLLDGLVLLYVLLEVRPDFRLVANEVLAPLLPQLGGQLVLVSPERADAGKNVPGVRQLLHYLHNEVPIGLFPAGEVASRPRPFRPTTEAEWHPTAGRLLDAARVPVVPVWLSGHNSETFSLLGLMHPWLRTARLPAELLNKRGQTIRVRFGQAIAPQTLGAMAPAQRLAYIRARVFALSSAASGEEPELATLPLPVIDETDAALVAADIAALRPACCLLKAGSWEVYIASKAQAPHVLRELGRLRELTFRREGEGTQQPCDLDKYDEYYRHLFLYDRAAGRLVGAYRVGRGRAILRQHGRRGFYLHSLFRMKKELEPFLKESLELGRSFVRAEYQRQAQPLALLWKGIAEYLTRHPEYRYLIGPVSISNRFSTVSRAVMVDFLRTHYFHAELACLVQPRKQFRYRPIDCQEQAATLQAGLANVQDLHKLIAAFEPDGAGIPVLLRHYLKQNARLLGFNVDPAFSNTLDGFIMVDARELPERTLNLLER</sequence>
<dbReference type="SUPFAM" id="SSF55729">
    <property type="entry name" value="Acyl-CoA N-acyltransferases (Nat)"/>
    <property type="match status" value="1"/>
</dbReference>
<name>A0A4Z0QBI2_9BACT</name>
<keyword evidence="2" id="KW-0444">Lipid biosynthesis</keyword>
<keyword evidence="8" id="KW-1185">Reference proteome</keyword>
<dbReference type="InterPro" id="IPR052351">
    <property type="entry name" value="Ornithine_N-alpha-AT"/>
</dbReference>
<keyword evidence="3 7" id="KW-0808">Transferase</keyword>
<dbReference type="GO" id="GO:0006629">
    <property type="term" value="P:lipid metabolic process"/>
    <property type="evidence" value="ECO:0007669"/>
    <property type="project" value="UniProtKB-KW"/>
</dbReference>
<dbReference type="OrthoDB" id="1113830at2"/>
<dbReference type="Gene3D" id="3.40.630.30">
    <property type="match status" value="1"/>
</dbReference>
<feature type="domain" description="Putative acyltransferase ACT14924-like acyltransferase" evidence="6">
    <location>
        <begin position="44"/>
        <end position="263"/>
    </location>
</feature>